<comment type="caution">
    <text evidence="2">The sequence shown here is derived from an EMBL/GenBank/DDBJ whole genome shotgun (WGS) entry which is preliminary data.</text>
</comment>
<evidence type="ECO:0000259" key="1">
    <source>
        <dbReference type="Pfam" id="PF01425"/>
    </source>
</evidence>
<accession>A0A9P8QLD0</accession>
<evidence type="ECO:0000313" key="3">
    <source>
        <dbReference type="Proteomes" id="UP000827724"/>
    </source>
</evidence>
<keyword evidence="3" id="KW-1185">Reference proteome</keyword>
<dbReference type="OrthoDB" id="566138at2759"/>
<sequence>MNEKASSTSGSTASGWLPLLLDATLDELRVGLDSGSFTSLDLVRAYLGRINEVNWRLRAVTEINPDALSIAFELDYERRRAKEDSSSEGSKLGPLHGVPVLLKNNIATDDKTNTTAGSYALLGARVPEDSTVAAKLREAGAIILGKANMSQWASCRMGENVEGWSALGGQTFGAYFPNQSPKATSSGSAVGTSIGLAWASLGTDTGGAITMPASQNNVVGFRPTVGLTSRHLVIPYSERLDTVGTLTRTVKDAAYLMVAIAGRDGKDSYTARIPFGAIPNYVAACKATGLQGKRIGVARSFMSQSRLLTYDLPIGEFDEALQLMRAAGARILDDVQLAGPAARVVTEQIRPRCPPVAMDFATDLPKYLEKLKTNPNNIRSLRDLREFTQQTPEEQYPKFSTELWDAVLAQKANDGPPRPVQGAADDDGCLGDDGIAGAFERLRLDALVAWGPEASMLSARIGLPVVTVPLGKLPWFAPIVEGVNGLIDTAPNKPFGISFVGPAFGEETLFEIAYAFEQLTQVRKTVHPYMVPKTELADILKP</sequence>
<dbReference type="InterPro" id="IPR023631">
    <property type="entry name" value="Amidase_dom"/>
</dbReference>
<dbReference type="SUPFAM" id="SSF75304">
    <property type="entry name" value="Amidase signature (AS) enzymes"/>
    <property type="match status" value="1"/>
</dbReference>
<proteinExistence type="predicted"/>
<dbReference type="Proteomes" id="UP000827724">
    <property type="component" value="Unassembled WGS sequence"/>
</dbReference>
<feature type="domain" description="Amidase" evidence="1">
    <location>
        <begin position="41"/>
        <end position="330"/>
    </location>
</feature>
<dbReference type="PANTHER" id="PTHR42678:SF34">
    <property type="entry name" value="OS04G0183300 PROTEIN"/>
    <property type="match status" value="1"/>
</dbReference>
<reference evidence="2" key="1">
    <citation type="submission" date="2021-08" db="EMBL/GenBank/DDBJ databases">
        <title>Chromosome-Level Trichoderma cornu-damae using Hi-C Data.</title>
        <authorList>
            <person name="Kim C.S."/>
        </authorList>
    </citation>
    <scope>NUCLEOTIDE SEQUENCE</scope>
    <source>
        <strain evidence="2">KA19-0412C</strain>
    </source>
</reference>
<dbReference type="Gene3D" id="3.90.1300.10">
    <property type="entry name" value="Amidase signature (AS) domain"/>
    <property type="match status" value="1"/>
</dbReference>
<gene>
    <name evidence="2" type="ORF">Trco_003604</name>
</gene>
<organism evidence="2 3">
    <name type="scientific">Trichoderma cornu-damae</name>
    <dbReference type="NCBI Taxonomy" id="654480"/>
    <lineage>
        <taxon>Eukaryota</taxon>
        <taxon>Fungi</taxon>
        <taxon>Dikarya</taxon>
        <taxon>Ascomycota</taxon>
        <taxon>Pezizomycotina</taxon>
        <taxon>Sordariomycetes</taxon>
        <taxon>Hypocreomycetidae</taxon>
        <taxon>Hypocreales</taxon>
        <taxon>Hypocreaceae</taxon>
        <taxon>Trichoderma</taxon>
    </lineage>
</organism>
<dbReference type="EMBL" id="JAIWOZ010000003">
    <property type="protein sequence ID" value="KAH6607291.1"/>
    <property type="molecule type" value="Genomic_DNA"/>
</dbReference>
<dbReference type="AlphaFoldDB" id="A0A9P8QLD0"/>
<dbReference type="PANTHER" id="PTHR42678">
    <property type="entry name" value="AMIDASE"/>
    <property type="match status" value="1"/>
</dbReference>
<dbReference type="InterPro" id="IPR036928">
    <property type="entry name" value="AS_sf"/>
</dbReference>
<protein>
    <submittedName>
        <fullName evidence="2">Amidase-like protein</fullName>
    </submittedName>
</protein>
<name>A0A9P8QLD0_9HYPO</name>
<evidence type="ECO:0000313" key="2">
    <source>
        <dbReference type="EMBL" id="KAH6607291.1"/>
    </source>
</evidence>
<dbReference type="Pfam" id="PF01425">
    <property type="entry name" value="Amidase"/>
    <property type="match status" value="1"/>
</dbReference>